<dbReference type="Proteomes" id="UP000824120">
    <property type="component" value="Chromosome 3"/>
</dbReference>
<feature type="region of interest" description="Disordered" evidence="1">
    <location>
        <begin position="27"/>
        <end position="49"/>
    </location>
</feature>
<accession>A0A9J5ZPA4</accession>
<dbReference type="AlphaFoldDB" id="A0A9J5ZPA4"/>
<name>A0A9J5ZPA4_SOLCO</name>
<gene>
    <name evidence="2" type="ORF">H5410_013748</name>
</gene>
<evidence type="ECO:0000256" key="1">
    <source>
        <dbReference type="SAM" id="MobiDB-lite"/>
    </source>
</evidence>
<dbReference type="EMBL" id="JACXVP010000003">
    <property type="protein sequence ID" value="KAG5613924.1"/>
    <property type="molecule type" value="Genomic_DNA"/>
</dbReference>
<organism evidence="2 3">
    <name type="scientific">Solanum commersonii</name>
    <name type="common">Commerson's wild potato</name>
    <name type="synonym">Commerson's nightshade</name>
    <dbReference type="NCBI Taxonomy" id="4109"/>
    <lineage>
        <taxon>Eukaryota</taxon>
        <taxon>Viridiplantae</taxon>
        <taxon>Streptophyta</taxon>
        <taxon>Embryophyta</taxon>
        <taxon>Tracheophyta</taxon>
        <taxon>Spermatophyta</taxon>
        <taxon>Magnoliopsida</taxon>
        <taxon>eudicotyledons</taxon>
        <taxon>Gunneridae</taxon>
        <taxon>Pentapetalae</taxon>
        <taxon>asterids</taxon>
        <taxon>lamiids</taxon>
        <taxon>Solanales</taxon>
        <taxon>Solanaceae</taxon>
        <taxon>Solanoideae</taxon>
        <taxon>Solaneae</taxon>
        <taxon>Solanum</taxon>
    </lineage>
</organism>
<sequence>MLSRLMSDPPKMHYFWKIRHAPRGIFEESDQHRSASGSSQTQQLQPRDQNIKFNTYENKDKGYLPSLEETLFLLNKTLVSGSASGGSTEFSKSSLEDFDLAVSSDQKSISVIC</sequence>
<evidence type="ECO:0000313" key="2">
    <source>
        <dbReference type="EMBL" id="KAG5613924.1"/>
    </source>
</evidence>
<proteinExistence type="predicted"/>
<evidence type="ECO:0000313" key="3">
    <source>
        <dbReference type="Proteomes" id="UP000824120"/>
    </source>
</evidence>
<keyword evidence="3" id="KW-1185">Reference proteome</keyword>
<comment type="caution">
    <text evidence="2">The sequence shown here is derived from an EMBL/GenBank/DDBJ whole genome shotgun (WGS) entry which is preliminary data.</text>
</comment>
<feature type="compositionally biased region" description="Polar residues" evidence="1">
    <location>
        <begin position="34"/>
        <end position="49"/>
    </location>
</feature>
<protein>
    <submittedName>
        <fullName evidence="2">Uncharacterized protein</fullName>
    </submittedName>
</protein>
<reference evidence="2 3" key="1">
    <citation type="submission" date="2020-09" db="EMBL/GenBank/DDBJ databases">
        <title>De no assembly of potato wild relative species, Solanum commersonii.</title>
        <authorList>
            <person name="Cho K."/>
        </authorList>
    </citation>
    <scope>NUCLEOTIDE SEQUENCE [LARGE SCALE GENOMIC DNA]</scope>
    <source>
        <strain evidence="2">LZ3.2</strain>
        <tissue evidence="2">Leaf</tissue>
    </source>
</reference>